<accession>A0A1H9T931</accession>
<reference evidence="2" key="1">
    <citation type="submission" date="2016-10" db="EMBL/GenBank/DDBJ databases">
        <authorList>
            <person name="Varghese N."/>
            <person name="Submissions S."/>
        </authorList>
    </citation>
    <scope>NUCLEOTIDE SEQUENCE [LARGE SCALE GENOMIC DNA]</scope>
    <source>
        <strain evidence="2">S1b</strain>
    </source>
</reference>
<proteinExistence type="predicted"/>
<sequence length="236" mass="28031">MNSYNNIDINRLYSSKEMARLVCKECEGCGQCCEQMGDTVKIDPYDFFVLSFYLNQSFDELFDKKIQVHREENGLILPHIKQDNQNKCVFMDNDRRCSIHQYRPGICRLFPLGRNYENGTFKYFVVDGACNKGNRSKIRISQWLGIDNINQYERFVSDWHYFVKEIAIIYNYALTNGSKSDLDLYLLKVFYRMPYNVSDINGFYEEFYKRMNHVNDSLEPIKKMAPINDLIDECYK</sequence>
<dbReference type="InterPro" id="IPR005358">
    <property type="entry name" value="Puta_zinc/iron-chelating_dom"/>
</dbReference>
<organism evidence="1 2">
    <name type="scientific">Lachnobacterium bovis</name>
    <dbReference type="NCBI Taxonomy" id="140626"/>
    <lineage>
        <taxon>Bacteria</taxon>
        <taxon>Bacillati</taxon>
        <taxon>Bacillota</taxon>
        <taxon>Clostridia</taxon>
        <taxon>Lachnospirales</taxon>
        <taxon>Lachnospiraceae</taxon>
        <taxon>Lachnobacterium</taxon>
    </lineage>
</organism>
<evidence type="ECO:0000313" key="1">
    <source>
        <dbReference type="EMBL" id="SER93646.1"/>
    </source>
</evidence>
<dbReference type="EMBL" id="FOGW01000015">
    <property type="protein sequence ID" value="SER93646.1"/>
    <property type="molecule type" value="Genomic_DNA"/>
</dbReference>
<dbReference type="PANTHER" id="PTHR35866">
    <property type="entry name" value="PUTATIVE-RELATED"/>
    <property type="match status" value="1"/>
</dbReference>
<dbReference type="Proteomes" id="UP000182471">
    <property type="component" value="Unassembled WGS sequence"/>
</dbReference>
<dbReference type="PANTHER" id="PTHR35866:SF2">
    <property type="entry name" value="YKGJ FAMILY CYSTEINE CLUSTER PROTEIN"/>
    <property type="match status" value="1"/>
</dbReference>
<keyword evidence="2" id="KW-1185">Reference proteome</keyword>
<dbReference type="AlphaFoldDB" id="A0A1H9T931"/>
<dbReference type="OrthoDB" id="9810361at2"/>
<name>A0A1H9T931_9FIRM</name>
<gene>
    <name evidence="1" type="ORF">SAMN02910429_01523</name>
</gene>
<evidence type="ECO:0000313" key="2">
    <source>
        <dbReference type="Proteomes" id="UP000182471"/>
    </source>
</evidence>
<dbReference type="Pfam" id="PF03692">
    <property type="entry name" value="CxxCxxCC"/>
    <property type="match status" value="1"/>
</dbReference>
<protein>
    <submittedName>
        <fullName evidence="1">Uncharacterized protein</fullName>
    </submittedName>
</protein>
<dbReference type="RefSeq" id="WP_022749763.1">
    <property type="nucleotide sequence ID" value="NZ_FOGW01000015.1"/>
</dbReference>